<name>A0A0V1JFR5_TRIPS</name>
<keyword evidence="1" id="KW-0479">Metal-binding</keyword>
<dbReference type="SUPFAM" id="SSF57667">
    <property type="entry name" value="beta-beta-alpha zinc fingers"/>
    <property type="match status" value="1"/>
</dbReference>
<evidence type="ECO:0000313" key="5">
    <source>
        <dbReference type="Proteomes" id="UP000054826"/>
    </source>
</evidence>
<feature type="compositionally biased region" description="Basic and acidic residues" evidence="2">
    <location>
        <begin position="240"/>
        <end position="251"/>
    </location>
</feature>
<feature type="region of interest" description="Disordered" evidence="2">
    <location>
        <begin position="186"/>
        <end position="252"/>
    </location>
</feature>
<dbReference type="InterPro" id="IPR013087">
    <property type="entry name" value="Znf_C2H2_type"/>
</dbReference>
<dbReference type="Proteomes" id="UP000054826">
    <property type="component" value="Unassembled WGS sequence"/>
</dbReference>
<dbReference type="InterPro" id="IPR036236">
    <property type="entry name" value="Znf_C2H2_sf"/>
</dbReference>
<feature type="domain" description="C2H2-type" evidence="3">
    <location>
        <begin position="163"/>
        <end position="195"/>
    </location>
</feature>
<dbReference type="EMBL" id="JYDV01000101">
    <property type="protein sequence ID" value="KRZ33848.1"/>
    <property type="molecule type" value="Genomic_DNA"/>
</dbReference>
<accession>A0A0V1JFR5</accession>
<dbReference type="Gene3D" id="3.30.160.60">
    <property type="entry name" value="Classic Zinc Finger"/>
    <property type="match status" value="1"/>
</dbReference>
<keyword evidence="1" id="KW-0863">Zinc-finger</keyword>
<evidence type="ECO:0000259" key="3">
    <source>
        <dbReference type="PROSITE" id="PS50157"/>
    </source>
</evidence>
<gene>
    <name evidence="4" type="ORF">T4C_3824</name>
</gene>
<dbReference type="PROSITE" id="PS50157">
    <property type="entry name" value="ZINC_FINGER_C2H2_2"/>
    <property type="match status" value="1"/>
</dbReference>
<comment type="caution">
    <text evidence="4">The sequence shown here is derived from an EMBL/GenBank/DDBJ whole genome shotgun (WGS) entry which is preliminary data.</text>
</comment>
<reference evidence="4 5" key="1">
    <citation type="submission" date="2015-01" db="EMBL/GenBank/DDBJ databases">
        <title>Evolution of Trichinella species and genotypes.</title>
        <authorList>
            <person name="Korhonen P.K."/>
            <person name="Edoardo P."/>
            <person name="Giuseppe L.R."/>
            <person name="Gasser R.B."/>
        </authorList>
    </citation>
    <scope>NUCLEOTIDE SEQUENCE [LARGE SCALE GENOMIC DNA]</scope>
    <source>
        <strain evidence="4">ISS176</strain>
    </source>
</reference>
<sequence>MSSIQRERGHKITKDALNISTSMKCEQWLGQSREIIWCIGERNAVCVAIRRKTLDGKKRCNVEGCKERFLSQLQLMEHANTYSGGLKPGPASAHEKGPTEEFIRPRDRQVLCSAALCEVNASTSEGLLRRYAQQRYDRCRKRFDSELQLMEHANTYSGGLKPYMCEEDGCQRAYCCRSSLQQHMKRVGVSSSQKQELKSPKDKRRPVAKTSLTPLRYYGGTCSRSAHSNHESKTNPPYKCTEKGTEKDSTARGRMQADLLLQTIPSTAYEEGASEKAVHHGNREILRPAALLC</sequence>
<protein>
    <recommendedName>
        <fullName evidence="3">C2H2-type domain-containing protein</fullName>
    </recommendedName>
</protein>
<organism evidence="4 5">
    <name type="scientific">Trichinella pseudospiralis</name>
    <name type="common">Parasitic roundworm</name>
    <dbReference type="NCBI Taxonomy" id="6337"/>
    <lineage>
        <taxon>Eukaryota</taxon>
        <taxon>Metazoa</taxon>
        <taxon>Ecdysozoa</taxon>
        <taxon>Nematoda</taxon>
        <taxon>Enoplea</taxon>
        <taxon>Dorylaimia</taxon>
        <taxon>Trichinellida</taxon>
        <taxon>Trichinellidae</taxon>
        <taxon>Trichinella</taxon>
    </lineage>
</organism>
<evidence type="ECO:0000256" key="2">
    <source>
        <dbReference type="SAM" id="MobiDB-lite"/>
    </source>
</evidence>
<evidence type="ECO:0000313" key="4">
    <source>
        <dbReference type="EMBL" id="KRZ33848.1"/>
    </source>
</evidence>
<keyword evidence="1" id="KW-0862">Zinc</keyword>
<dbReference type="AlphaFoldDB" id="A0A0V1JFR5"/>
<proteinExistence type="predicted"/>
<evidence type="ECO:0000256" key="1">
    <source>
        <dbReference type="PROSITE-ProRule" id="PRU00042"/>
    </source>
</evidence>
<dbReference type="GO" id="GO:0008270">
    <property type="term" value="F:zinc ion binding"/>
    <property type="evidence" value="ECO:0007669"/>
    <property type="project" value="UniProtKB-KW"/>
</dbReference>